<evidence type="ECO:0000256" key="2">
    <source>
        <dbReference type="ARBA" id="ARBA00022552"/>
    </source>
</evidence>
<evidence type="ECO:0000256" key="4">
    <source>
        <dbReference type="ARBA" id="ARBA00022679"/>
    </source>
</evidence>
<dbReference type="AlphaFoldDB" id="A0A316IID8"/>
<keyword evidence="1" id="KW-0963">Cytoplasm</keyword>
<keyword evidence="3 7" id="KW-0489">Methyltransferase</keyword>
<organism evidence="7 8">
    <name type="scientific">Fulvimonas soli</name>
    <dbReference type="NCBI Taxonomy" id="155197"/>
    <lineage>
        <taxon>Bacteria</taxon>
        <taxon>Pseudomonadati</taxon>
        <taxon>Pseudomonadota</taxon>
        <taxon>Gammaproteobacteria</taxon>
        <taxon>Lysobacterales</taxon>
        <taxon>Rhodanobacteraceae</taxon>
        <taxon>Fulvimonas</taxon>
    </lineage>
</organism>
<gene>
    <name evidence="7" type="ORF">C7456_10112</name>
</gene>
<evidence type="ECO:0000313" key="8">
    <source>
        <dbReference type="Proteomes" id="UP000245812"/>
    </source>
</evidence>
<evidence type="ECO:0000256" key="3">
    <source>
        <dbReference type="ARBA" id="ARBA00022603"/>
    </source>
</evidence>
<comment type="caution">
    <text evidence="7">The sequence shown here is derived from an EMBL/GenBank/DDBJ whole genome shotgun (WGS) entry which is preliminary data.</text>
</comment>
<keyword evidence="4 7" id="KW-0808">Transferase</keyword>
<dbReference type="GO" id="GO:0006364">
    <property type="term" value="P:rRNA processing"/>
    <property type="evidence" value="ECO:0007669"/>
    <property type="project" value="UniProtKB-KW"/>
</dbReference>
<keyword evidence="5" id="KW-0949">S-adenosyl-L-methionine</keyword>
<dbReference type="InterPro" id="IPR029063">
    <property type="entry name" value="SAM-dependent_MTases_sf"/>
</dbReference>
<reference evidence="7 8" key="1">
    <citation type="submission" date="2018-05" db="EMBL/GenBank/DDBJ databases">
        <title>Genomic Encyclopedia of Type Strains, Phase IV (KMG-IV): sequencing the most valuable type-strain genomes for metagenomic binning, comparative biology and taxonomic classification.</title>
        <authorList>
            <person name="Goeker M."/>
        </authorList>
    </citation>
    <scope>NUCLEOTIDE SEQUENCE [LARGE SCALE GENOMIC DNA]</scope>
    <source>
        <strain evidence="7 8">DSM 14263</strain>
    </source>
</reference>
<keyword evidence="2" id="KW-0698">rRNA processing</keyword>
<evidence type="ECO:0000259" key="6">
    <source>
        <dbReference type="Pfam" id="PF05175"/>
    </source>
</evidence>
<dbReference type="SUPFAM" id="SSF53335">
    <property type="entry name" value="S-adenosyl-L-methionine-dependent methyltransferases"/>
    <property type="match status" value="1"/>
</dbReference>
<dbReference type="Proteomes" id="UP000245812">
    <property type="component" value="Unassembled WGS sequence"/>
</dbReference>
<dbReference type="InterPro" id="IPR002052">
    <property type="entry name" value="DNA_methylase_N6_adenine_CS"/>
</dbReference>
<dbReference type="Gene3D" id="3.40.50.150">
    <property type="entry name" value="Vaccinia Virus protein VP39"/>
    <property type="match status" value="2"/>
</dbReference>
<proteinExistence type="predicted"/>
<dbReference type="GO" id="GO:0032259">
    <property type="term" value="P:methylation"/>
    <property type="evidence" value="ECO:0007669"/>
    <property type="project" value="UniProtKB-KW"/>
</dbReference>
<keyword evidence="8" id="KW-1185">Reference proteome</keyword>
<feature type="domain" description="Methyltransferase small" evidence="6">
    <location>
        <begin position="197"/>
        <end position="365"/>
    </location>
</feature>
<sequence length="372" mass="40032">MSGPLQWRPVLPSASTVTAAGFSAEAPEAALDALFLPFESGGLRWPADGRVLFLRARDGQRLRGVAGRGWLCQQSFRPFAGALERGGLRVGEPGADERFPLVLLLPPRQRDEARALYARALRHAEADGVVLACVPNAEGAKSAEADLARLAGPVRSLSKHKCRAFWVALASATVDRGLLDAWRALDAPRENAAGYFSRPGLFAWDRIDPASALLAEHLPDDLRGRVADPGAGYGYLAAQVVARCPQVEAVDLYEAEARALEPARLNLARAVHAAGRAVEVDVRWHDVTAGLPRRYDAIACNPPFHQGRADLPELGRAFIAAMAAALVPRGRLYLVANRHLPYEATLAARFGEVRTLALRDGFKLIAAGSVRA</sequence>
<dbReference type="EMBL" id="QGHC01000001">
    <property type="protein sequence ID" value="PWK92680.1"/>
    <property type="molecule type" value="Genomic_DNA"/>
</dbReference>
<dbReference type="Pfam" id="PF05175">
    <property type="entry name" value="MTS"/>
    <property type="match status" value="1"/>
</dbReference>
<dbReference type="InterPro" id="IPR007848">
    <property type="entry name" value="Small_mtfrase_dom"/>
</dbReference>
<dbReference type="GO" id="GO:0008757">
    <property type="term" value="F:S-adenosylmethionine-dependent methyltransferase activity"/>
    <property type="evidence" value="ECO:0007669"/>
    <property type="project" value="InterPro"/>
</dbReference>
<evidence type="ECO:0000256" key="1">
    <source>
        <dbReference type="ARBA" id="ARBA00022490"/>
    </source>
</evidence>
<dbReference type="PANTHER" id="PTHR47816:SF4">
    <property type="entry name" value="RIBOSOMAL RNA SMALL SUBUNIT METHYLTRANSFERASE C"/>
    <property type="match status" value="1"/>
</dbReference>
<evidence type="ECO:0000313" key="7">
    <source>
        <dbReference type="EMBL" id="PWK92680.1"/>
    </source>
</evidence>
<name>A0A316IID8_9GAMM</name>
<dbReference type="GO" id="GO:0003676">
    <property type="term" value="F:nucleic acid binding"/>
    <property type="evidence" value="ECO:0007669"/>
    <property type="project" value="InterPro"/>
</dbReference>
<dbReference type="InterPro" id="IPR046977">
    <property type="entry name" value="RsmC/RlmG"/>
</dbReference>
<accession>A0A316IID8</accession>
<dbReference type="PANTHER" id="PTHR47816">
    <property type="entry name" value="RIBOSOMAL RNA SMALL SUBUNIT METHYLTRANSFERASE C"/>
    <property type="match status" value="1"/>
</dbReference>
<evidence type="ECO:0000256" key="5">
    <source>
        <dbReference type="ARBA" id="ARBA00022691"/>
    </source>
</evidence>
<dbReference type="PROSITE" id="PS00092">
    <property type="entry name" value="N6_MTASE"/>
    <property type="match status" value="1"/>
</dbReference>
<protein>
    <submittedName>
        <fullName evidence="7">16S rRNA m(2)G 1207 methyltransferase</fullName>
    </submittedName>
</protein>
<dbReference type="CDD" id="cd02440">
    <property type="entry name" value="AdoMet_MTases"/>
    <property type="match status" value="1"/>
</dbReference>
<dbReference type="GO" id="GO:0008170">
    <property type="term" value="F:N-methyltransferase activity"/>
    <property type="evidence" value="ECO:0007669"/>
    <property type="project" value="UniProtKB-ARBA"/>
</dbReference>